<name>A0A7G8PT09_9FLAO</name>
<dbReference type="KEGG" id="alti:ALE3EI_0900"/>
<dbReference type="PANTHER" id="PTHR45947:SF3">
    <property type="entry name" value="SULFOQUINOVOSYL TRANSFERASE SQD2"/>
    <property type="match status" value="1"/>
</dbReference>
<sequence length="363" mass="41805">MTKKVLVVDWLDKYGGAERVISSLCTVFDFSKCYLLINIMNKNNLNKVFANKLIPVEETVIRHFGSKFRYMFFTFSGVVRRIKIEKDVDVIISSSHAIAKGVKKSGAHQVHISYFQARNLKYIWDDYKLYFGWLRYIMFPLVVIMRRMDVRDAQTPDFIISNSHFVKEWVKRTYNRDSEVIYPPVDLTNFSLVTEKEDYYVAVGRIEPYKRFDIVIDAFNTTNKKLIVVGDGSQLKELKDKANSNISFVGFVSSEEVFKYISKAKGFIHAGIEDFGIAPIEAQACGTPVIAYGFGGVLETIVENSTGVFFKEENKESLMAALHNFEAINFDYNAIRENAERFSQHKFESEIDSFVEDKIKNND</sequence>
<dbReference type="Gene3D" id="3.40.50.2000">
    <property type="entry name" value="Glycogen Phosphorylase B"/>
    <property type="match status" value="2"/>
</dbReference>
<evidence type="ECO:0000313" key="2">
    <source>
        <dbReference type="EMBL" id="QNJ97475.1"/>
    </source>
</evidence>
<keyword evidence="3" id="KW-1185">Reference proteome</keyword>
<dbReference type="RefSeq" id="WP_186991285.1">
    <property type="nucleotide sequence ID" value="NZ_CP052909.1"/>
</dbReference>
<protein>
    <submittedName>
        <fullName evidence="2">Glycosyl transferase family 1 protein</fullName>
    </submittedName>
</protein>
<proteinExistence type="predicted"/>
<gene>
    <name evidence="2" type="ORF">ALE3EI_0900</name>
</gene>
<dbReference type="Pfam" id="PF00534">
    <property type="entry name" value="Glycos_transf_1"/>
    <property type="match status" value="1"/>
</dbReference>
<dbReference type="EMBL" id="CP052909">
    <property type="protein sequence ID" value="QNJ97475.1"/>
    <property type="molecule type" value="Genomic_DNA"/>
</dbReference>
<dbReference type="PANTHER" id="PTHR45947">
    <property type="entry name" value="SULFOQUINOVOSYL TRANSFERASE SQD2"/>
    <property type="match status" value="1"/>
</dbReference>
<feature type="domain" description="Glycosyl transferase family 1" evidence="1">
    <location>
        <begin position="194"/>
        <end position="341"/>
    </location>
</feature>
<reference evidence="2 3" key="1">
    <citation type="submission" date="2020-04" db="EMBL/GenBank/DDBJ databases">
        <title>Genome sequence of Altibacter aquimarinus strain ALE3EI.</title>
        <authorList>
            <person name="Oh H.-M."/>
            <person name="Jang D."/>
        </authorList>
    </citation>
    <scope>NUCLEOTIDE SEQUENCE [LARGE SCALE GENOMIC DNA]</scope>
    <source>
        <strain evidence="2 3">ALE3EI</strain>
    </source>
</reference>
<dbReference type="Proteomes" id="UP000515514">
    <property type="component" value="Chromosome"/>
</dbReference>
<organism evidence="2 3">
    <name type="scientific">Constantimarinum furrinae</name>
    <dbReference type="NCBI Taxonomy" id="2562285"/>
    <lineage>
        <taxon>Bacteria</taxon>
        <taxon>Pseudomonadati</taxon>
        <taxon>Bacteroidota</taxon>
        <taxon>Flavobacteriia</taxon>
        <taxon>Flavobacteriales</taxon>
        <taxon>Flavobacteriaceae</taxon>
        <taxon>Altibacter/Constantimarinum group</taxon>
        <taxon>Constantimarinum</taxon>
    </lineage>
</organism>
<accession>A0A7G8PT09</accession>
<dbReference type="InterPro" id="IPR050194">
    <property type="entry name" value="Glycosyltransferase_grp1"/>
</dbReference>
<dbReference type="SUPFAM" id="SSF53756">
    <property type="entry name" value="UDP-Glycosyltransferase/glycogen phosphorylase"/>
    <property type="match status" value="1"/>
</dbReference>
<dbReference type="AlphaFoldDB" id="A0A7G8PT09"/>
<evidence type="ECO:0000259" key="1">
    <source>
        <dbReference type="Pfam" id="PF00534"/>
    </source>
</evidence>
<keyword evidence="2" id="KW-0808">Transferase</keyword>
<evidence type="ECO:0000313" key="3">
    <source>
        <dbReference type="Proteomes" id="UP000515514"/>
    </source>
</evidence>
<dbReference type="GO" id="GO:0016757">
    <property type="term" value="F:glycosyltransferase activity"/>
    <property type="evidence" value="ECO:0007669"/>
    <property type="project" value="InterPro"/>
</dbReference>
<dbReference type="InterPro" id="IPR001296">
    <property type="entry name" value="Glyco_trans_1"/>
</dbReference>